<dbReference type="InterPro" id="IPR017871">
    <property type="entry name" value="ABC_transporter-like_CS"/>
</dbReference>
<organism evidence="6 7">
    <name type="scientific">Entotheonella factor</name>
    <dbReference type="NCBI Taxonomy" id="1429438"/>
    <lineage>
        <taxon>Bacteria</taxon>
        <taxon>Pseudomonadati</taxon>
        <taxon>Nitrospinota/Tectimicrobiota group</taxon>
        <taxon>Candidatus Tectimicrobiota</taxon>
        <taxon>Candidatus Entotheonellia</taxon>
        <taxon>Candidatus Entotheonellales</taxon>
        <taxon>Candidatus Entotheonellaceae</taxon>
        <taxon>Candidatus Entotheonella</taxon>
    </lineage>
</organism>
<comment type="caution">
    <text evidence="6">The sequence shown here is derived from an EMBL/GenBank/DDBJ whole genome shotgun (WGS) entry which is preliminary data.</text>
</comment>
<keyword evidence="3" id="KW-0547">Nucleotide-binding</keyword>
<dbReference type="Gene3D" id="3.40.50.300">
    <property type="entry name" value="P-loop containing nucleotide triphosphate hydrolases"/>
    <property type="match status" value="1"/>
</dbReference>
<dbReference type="InterPro" id="IPR003593">
    <property type="entry name" value="AAA+_ATPase"/>
</dbReference>
<dbReference type="PROSITE" id="PS00211">
    <property type="entry name" value="ABC_TRANSPORTER_1"/>
    <property type="match status" value="1"/>
</dbReference>
<dbReference type="HOGENOM" id="CLU_000604_1_11_7"/>
<sequence>MTCHIPIGARIALIGTNGAGKSTLIKAIAGLLPASSGSIRVYGQLAGACYHRIAYLPQRSQIDWAFPISVQRLVTTGRYVHLGWLRRPRARDAKLVAETLDQLGLRDLAMHQIGQLSGGQQQRVLLARALVQEADLLLLDEPLAAVDVKTQEIITDVFRQLHRQGKTLIIATHDYEQIETEFDGVLYLRDGREIPPPDTFTFPNPNLGGLA</sequence>
<dbReference type="SMART" id="SM00382">
    <property type="entry name" value="AAA"/>
    <property type="match status" value="1"/>
</dbReference>
<dbReference type="PROSITE" id="PS50893">
    <property type="entry name" value="ABC_TRANSPORTER_2"/>
    <property type="match status" value="1"/>
</dbReference>
<keyword evidence="4" id="KW-0067">ATP-binding</keyword>
<evidence type="ECO:0000256" key="2">
    <source>
        <dbReference type="ARBA" id="ARBA00022448"/>
    </source>
</evidence>
<keyword evidence="7" id="KW-1185">Reference proteome</keyword>
<evidence type="ECO:0000256" key="4">
    <source>
        <dbReference type="ARBA" id="ARBA00022840"/>
    </source>
</evidence>
<dbReference type="GO" id="GO:0016887">
    <property type="term" value="F:ATP hydrolysis activity"/>
    <property type="evidence" value="ECO:0007669"/>
    <property type="project" value="InterPro"/>
</dbReference>
<dbReference type="InterPro" id="IPR027417">
    <property type="entry name" value="P-loop_NTPase"/>
</dbReference>
<dbReference type="CDD" id="cd03235">
    <property type="entry name" value="ABC_Metallic_Cations"/>
    <property type="match status" value="1"/>
</dbReference>
<accession>W4LRK6</accession>
<protein>
    <recommendedName>
        <fullName evidence="5">ABC transporter domain-containing protein</fullName>
    </recommendedName>
</protein>
<proteinExistence type="inferred from homology"/>
<feature type="domain" description="ABC transporter" evidence="5">
    <location>
        <begin position="1"/>
        <end position="211"/>
    </location>
</feature>
<gene>
    <name evidence="6" type="ORF">ETSY1_11625</name>
</gene>
<dbReference type="InterPro" id="IPR050153">
    <property type="entry name" value="Metal_Ion_Import_ABC"/>
</dbReference>
<dbReference type="AlphaFoldDB" id="W4LRK6"/>
<dbReference type="InterPro" id="IPR003439">
    <property type="entry name" value="ABC_transporter-like_ATP-bd"/>
</dbReference>
<dbReference type="Pfam" id="PF00005">
    <property type="entry name" value="ABC_tran"/>
    <property type="match status" value="1"/>
</dbReference>
<evidence type="ECO:0000256" key="1">
    <source>
        <dbReference type="ARBA" id="ARBA00005417"/>
    </source>
</evidence>
<keyword evidence="2" id="KW-0813">Transport</keyword>
<dbReference type="EMBL" id="AZHW01000351">
    <property type="protein sequence ID" value="ETX00341.1"/>
    <property type="molecule type" value="Genomic_DNA"/>
</dbReference>
<comment type="similarity">
    <text evidence="1">Belongs to the ABC transporter superfamily.</text>
</comment>
<dbReference type="PANTHER" id="PTHR42734:SF5">
    <property type="entry name" value="IRON TRANSPORT SYSTEM ATP-BINDING PROTEIN HI_0361-RELATED"/>
    <property type="match status" value="1"/>
</dbReference>
<dbReference type="SUPFAM" id="SSF52540">
    <property type="entry name" value="P-loop containing nucleoside triphosphate hydrolases"/>
    <property type="match status" value="1"/>
</dbReference>
<dbReference type="Proteomes" id="UP000019141">
    <property type="component" value="Unassembled WGS sequence"/>
</dbReference>
<evidence type="ECO:0000259" key="5">
    <source>
        <dbReference type="PROSITE" id="PS50893"/>
    </source>
</evidence>
<evidence type="ECO:0000313" key="6">
    <source>
        <dbReference type="EMBL" id="ETX00341.1"/>
    </source>
</evidence>
<dbReference type="PANTHER" id="PTHR42734">
    <property type="entry name" value="METAL TRANSPORT SYSTEM ATP-BINDING PROTEIN TM_0124-RELATED"/>
    <property type="match status" value="1"/>
</dbReference>
<evidence type="ECO:0000256" key="3">
    <source>
        <dbReference type="ARBA" id="ARBA00022741"/>
    </source>
</evidence>
<reference evidence="6 7" key="1">
    <citation type="journal article" date="2014" name="Nature">
        <title>An environmental bacterial taxon with a large and distinct metabolic repertoire.</title>
        <authorList>
            <person name="Wilson M.C."/>
            <person name="Mori T."/>
            <person name="Ruckert C."/>
            <person name="Uria A.R."/>
            <person name="Helf M.J."/>
            <person name="Takada K."/>
            <person name="Gernert C."/>
            <person name="Steffens U.A."/>
            <person name="Heycke N."/>
            <person name="Schmitt S."/>
            <person name="Rinke C."/>
            <person name="Helfrich E.J."/>
            <person name="Brachmann A.O."/>
            <person name="Gurgui C."/>
            <person name="Wakimoto T."/>
            <person name="Kracht M."/>
            <person name="Crusemann M."/>
            <person name="Hentschel U."/>
            <person name="Abe I."/>
            <person name="Matsunaga S."/>
            <person name="Kalinowski J."/>
            <person name="Takeyama H."/>
            <person name="Piel J."/>
        </authorList>
    </citation>
    <scope>NUCLEOTIDE SEQUENCE [LARGE SCALE GENOMIC DNA]</scope>
    <source>
        <strain evidence="7">TSY1</strain>
    </source>
</reference>
<evidence type="ECO:0000313" key="7">
    <source>
        <dbReference type="Proteomes" id="UP000019141"/>
    </source>
</evidence>
<name>W4LRK6_ENTF1</name>
<dbReference type="GO" id="GO:0005524">
    <property type="term" value="F:ATP binding"/>
    <property type="evidence" value="ECO:0007669"/>
    <property type="project" value="UniProtKB-KW"/>
</dbReference>